<reference evidence="1" key="1">
    <citation type="submission" date="2023-03" db="EMBL/GenBank/DDBJ databases">
        <title>Massive genome expansion in bonnet fungi (Mycena s.s.) driven by repeated elements and novel gene families across ecological guilds.</title>
        <authorList>
            <consortium name="Lawrence Berkeley National Laboratory"/>
            <person name="Harder C.B."/>
            <person name="Miyauchi S."/>
            <person name="Viragh M."/>
            <person name="Kuo A."/>
            <person name="Thoen E."/>
            <person name="Andreopoulos B."/>
            <person name="Lu D."/>
            <person name="Skrede I."/>
            <person name="Drula E."/>
            <person name="Henrissat B."/>
            <person name="Morin E."/>
            <person name="Kohler A."/>
            <person name="Barry K."/>
            <person name="LaButti K."/>
            <person name="Morin E."/>
            <person name="Salamov A."/>
            <person name="Lipzen A."/>
            <person name="Mereny Z."/>
            <person name="Hegedus B."/>
            <person name="Baldrian P."/>
            <person name="Stursova M."/>
            <person name="Weitz H."/>
            <person name="Taylor A."/>
            <person name="Grigoriev I.V."/>
            <person name="Nagy L.G."/>
            <person name="Martin F."/>
            <person name="Kauserud H."/>
        </authorList>
    </citation>
    <scope>NUCLEOTIDE SEQUENCE</scope>
    <source>
        <strain evidence="1">CBHHK002</strain>
    </source>
</reference>
<dbReference type="Proteomes" id="UP001218218">
    <property type="component" value="Unassembled WGS sequence"/>
</dbReference>
<organism evidence="1 2">
    <name type="scientific">Mycena albidolilacea</name>
    <dbReference type="NCBI Taxonomy" id="1033008"/>
    <lineage>
        <taxon>Eukaryota</taxon>
        <taxon>Fungi</taxon>
        <taxon>Dikarya</taxon>
        <taxon>Basidiomycota</taxon>
        <taxon>Agaricomycotina</taxon>
        <taxon>Agaricomycetes</taxon>
        <taxon>Agaricomycetidae</taxon>
        <taxon>Agaricales</taxon>
        <taxon>Marasmiineae</taxon>
        <taxon>Mycenaceae</taxon>
        <taxon>Mycena</taxon>
    </lineage>
</organism>
<dbReference type="AlphaFoldDB" id="A0AAD7EA30"/>
<keyword evidence="2" id="KW-1185">Reference proteome</keyword>
<evidence type="ECO:0000313" key="1">
    <source>
        <dbReference type="EMBL" id="KAJ7303837.1"/>
    </source>
</evidence>
<feature type="non-terminal residue" evidence="1">
    <location>
        <position position="1"/>
    </location>
</feature>
<dbReference type="EMBL" id="JARIHO010000102">
    <property type="protein sequence ID" value="KAJ7303837.1"/>
    <property type="molecule type" value="Genomic_DNA"/>
</dbReference>
<evidence type="ECO:0000313" key="2">
    <source>
        <dbReference type="Proteomes" id="UP001218218"/>
    </source>
</evidence>
<protein>
    <submittedName>
        <fullName evidence="1">Uncharacterized protein</fullName>
    </submittedName>
</protein>
<name>A0AAD7EA30_9AGAR</name>
<sequence length="123" mass="13977">FRRSPVVNVLLGETIARPDRGLEERERWARAMLILFKPWRSISDLKNVAEKWAAVYERTVFSPYATQIILNMQVERECKDARDAYDALRKAGKANPLLPGVESTRASKDVEEFAAALEGDVNL</sequence>
<proteinExistence type="predicted"/>
<feature type="non-terminal residue" evidence="1">
    <location>
        <position position="123"/>
    </location>
</feature>
<gene>
    <name evidence="1" type="ORF">DFH08DRAFT_644405</name>
</gene>
<accession>A0AAD7EA30</accession>
<comment type="caution">
    <text evidence="1">The sequence shown here is derived from an EMBL/GenBank/DDBJ whole genome shotgun (WGS) entry which is preliminary data.</text>
</comment>